<reference evidence="2 3" key="1">
    <citation type="submission" date="2020-08" db="EMBL/GenBank/DDBJ databases">
        <title>Sphingobacterium sp. DN04309 isolated from aquaculture water.</title>
        <authorList>
            <person name="Zhang M."/>
        </authorList>
    </citation>
    <scope>NUCLEOTIDE SEQUENCE [LARGE SCALE GENOMIC DNA]</scope>
    <source>
        <strain evidence="2 3">DN04309</strain>
    </source>
</reference>
<dbReference type="InterPro" id="IPR034660">
    <property type="entry name" value="DinB/YfiT-like"/>
</dbReference>
<dbReference type="RefSeq" id="WP_190301487.1">
    <property type="nucleotide sequence ID" value="NZ_JACOIJ010000004.1"/>
</dbReference>
<name>A0ABR7YBU6_9SPHI</name>
<gene>
    <name evidence="2" type="ORF">H8B04_03710</name>
</gene>
<proteinExistence type="predicted"/>
<evidence type="ECO:0000313" key="2">
    <source>
        <dbReference type="EMBL" id="MBD1428683.1"/>
    </source>
</evidence>
<protein>
    <submittedName>
        <fullName evidence="2">DinB family protein</fullName>
    </submittedName>
</protein>
<dbReference type="Pfam" id="PF12867">
    <property type="entry name" value="DinB_2"/>
    <property type="match status" value="1"/>
</dbReference>
<evidence type="ECO:0000313" key="3">
    <source>
        <dbReference type="Proteomes" id="UP000651271"/>
    </source>
</evidence>
<evidence type="ECO:0000259" key="1">
    <source>
        <dbReference type="Pfam" id="PF12867"/>
    </source>
</evidence>
<dbReference type="EMBL" id="JACOIJ010000004">
    <property type="protein sequence ID" value="MBD1428683.1"/>
    <property type="molecule type" value="Genomic_DNA"/>
</dbReference>
<sequence length="157" mass="17773">MEQVFKFIKQTRQAFIQLLDGLTLEQLNEIPTGFNNNIIWNFGHAVVATQALCYVRTGIRQDASSIKYVASYVKGSKPTYFVTQEEVDDLKRLAVETIEQLEKDYAAGVFNKIAPFATDTYGETMATIEEVITLTSGHDNLHYGYAIAQRRIINNNK</sequence>
<dbReference type="Proteomes" id="UP000651271">
    <property type="component" value="Unassembled WGS sequence"/>
</dbReference>
<accession>A0ABR7YBU6</accession>
<dbReference type="Gene3D" id="1.20.120.450">
    <property type="entry name" value="dinb family like domain"/>
    <property type="match status" value="1"/>
</dbReference>
<organism evidence="2 3">
    <name type="scientific">Sphingobacterium litopenaei</name>
    <dbReference type="NCBI Taxonomy" id="2763500"/>
    <lineage>
        <taxon>Bacteria</taxon>
        <taxon>Pseudomonadati</taxon>
        <taxon>Bacteroidota</taxon>
        <taxon>Sphingobacteriia</taxon>
        <taxon>Sphingobacteriales</taxon>
        <taxon>Sphingobacteriaceae</taxon>
        <taxon>Sphingobacterium</taxon>
    </lineage>
</organism>
<feature type="domain" description="DinB-like" evidence="1">
    <location>
        <begin position="9"/>
        <end position="145"/>
    </location>
</feature>
<keyword evidence="3" id="KW-1185">Reference proteome</keyword>
<dbReference type="SUPFAM" id="SSF109854">
    <property type="entry name" value="DinB/YfiT-like putative metalloenzymes"/>
    <property type="match status" value="1"/>
</dbReference>
<comment type="caution">
    <text evidence="2">The sequence shown here is derived from an EMBL/GenBank/DDBJ whole genome shotgun (WGS) entry which is preliminary data.</text>
</comment>
<dbReference type="InterPro" id="IPR024775">
    <property type="entry name" value="DinB-like"/>
</dbReference>